<protein>
    <submittedName>
        <fullName evidence="1">Uncharacterized protein</fullName>
    </submittedName>
</protein>
<dbReference type="Proteomes" id="UP000886523">
    <property type="component" value="Unassembled WGS sequence"/>
</dbReference>
<accession>A0A9P6AVS6</accession>
<gene>
    <name evidence="1" type="ORF">BS47DRAFT_1344943</name>
</gene>
<evidence type="ECO:0000313" key="2">
    <source>
        <dbReference type="Proteomes" id="UP000886523"/>
    </source>
</evidence>
<proteinExistence type="predicted"/>
<dbReference type="EMBL" id="MU128981">
    <property type="protein sequence ID" value="KAF9512832.1"/>
    <property type="molecule type" value="Genomic_DNA"/>
</dbReference>
<organism evidence="1 2">
    <name type="scientific">Hydnum rufescens UP504</name>
    <dbReference type="NCBI Taxonomy" id="1448309"/>
    <lineage>
        <taxon>Eukaryota</taxon>
        <taxon>Fungi</taxon>
        <taxon>Dikarya</taxon>
        <taxon>Basidiomycota</taxon>
        <taxon>Agaricomycotina</taxon>
        <taxon>Agaricomycetes</taxon>
        <taxon>Cantharellales</taxon>
        <taxon>Hydnaceae</taxon>
        <taxon>Hydnum</taxon>
    </lineage>
</organism>
<name>A0A9P6AVS6_9AGAM</name>
<evidence type="ECO:0000313" key="1">
    <source>
        <dbReference type="EMBL" id="KAF9512832.1"/>
    </source>
</evidence>
<comment type="caution">
    <text evidence="1">The sequence shown here is derived from an EMBL/GenBank/DDBJ whole genome shotgun (WGS) entry which is preliminary data.</text>
</comment>
<feature type="non-terminal residue" evidence="1">
    <location>
        <position position="75"/>
    </location>
</feature>
<sequence length="75" mass="8239">MAALHLQNQDNQDREWCYYPAFSPQPERHSPTEQRPCGRSKPLALGLVPAGLVGPLWSRLVIAGIAGPCRSMLLA</sequence>
<dbReference type="AlphaFoldDB" id="A0A9P6AVS6"/>
<keyword evidence="2" id="KW-1185">Reference proteome</keyword>
<reference evidence="1" key="1">
    <citation type="journal article" date="2020" name="Nat. Commun.">
        <title>Large-scale genome sequencing of mycorrhizal fungi provides insights into the early evolution of symbiotic traits.</title>
        <authorList>
            <person name="Miyauchi S."/>
            <person name="Kiss E."/>
            <person name="Kuo A."/>
            <person name="Drula E."/>
            <person name="Kohler A."/>
            <person name="Sanchez-Garcia M."/>
            <person name="Morin E."/>
            <person name="Andreopoulos B."/>
            <person name="Barry K.W."/>
            <person name="Bonito G."/>
            <person name="Buee M."/>
            <person name="Carver A."/>
            <person name="Chen C."/>
            <person name="Cichocki N."/>
            <person name="Clum A."/>
            <person name="Culley D."/>
            <person name="Crous P.W."/>
            <person name="Fauchery L."/>
            <person name="Girlanda M."/>
            <person name="Hayes R.D."/>
            <person name="Keri Z."/>
            <person name="LaButti K."/>
            <person name="Lipzen A."/>
            <person name="Lombard V."/>
            <person name="Magnuson J."/>
            <person name="Maillard F."/>
            <person name="Murat C."/>
            <person name="Nolan M."/>
            <person name="Ohm R.A."/>
            <person name="Pangilinan J."/>
            <person name="Pereira M.F."/>
            <person name="Perotto S."/>
            <person name="Peter M."/>
            <person name="Pfister S."/>
            <person name="Riley R."/>
            <person name="Sitrit Y."/>
            <person name="Stielow J.B."/>
            <person name="Szollosi G."/>
            <person name="Zifcakova L."/>
            <person name="Stursova M."/>
            <person name="Spatafora J.W."/>
            <person name="Tedersoo L."/>
            <person name="Vaario L.M."/>
            <person name="Yamada A."/>
            <person name="Yan M."/>
            <person name="Wang P."/>
            <person name="Xu J."/>
            <person name="Bruns T."/>
            <person name="Baldrian P."/>
            <person name="Vilgalys R."/>
            <person name="Dunand C."/>
            <person name="Henrissat B."/>
            <person name="Grigoriev I.V."/>
            <person name="Hibbett D."/>
            <person name="Nagy L.G."/>
            <person name="Martin F.M."/>
        </authorList>
    </citation>
    <scope>NUCLEOTIDE SEQUENCE</scope>
    <source>
        <strain evidence="1">UP504</strain>
    </source>
</reference>